<dbReference type="Pfam" id="PF02371">
    <property type="entry name" value="Transposase_20"/>
    <property type="match status" value="1"/>
</dbReference>
<evidence type="ECO:0000313" key="3">
    <source>
        <dbReference type="EMBL" id="MBW9110667.1"/>
    </source>
</evidence>
<comment type="caution">
    <text evidence="3">The sequence shown here is derived from an EMBL/GenBank/DDBJ whole genome shotgun (WGS) entry which is preliminary data.</text>
</comment>
<evidence type="ECO:0000313" key="4">
    <source>
        <dbReference type="Proteomes" id="UP000777440"/>
    </source>
</evidence>
<keyword evidence="4" id="KW-1185">Reference proteome</keyword>
<dbReference type="InterPro" id="IPR003346">
    <property type="entry name" value="Transposase_20"/>
</dbReference>
<evidence type="ECO:0000259" key="2">
    <source>
        <dbReference type="Pfam" id="PF02371"/>
    </source>
</evidence>
<gene>
    <name evidence="3" type="ORF">JNB61_12870</name>
</gene>
<dbReference type="EMBL" id="JAEUAX010000006">
    <property type="protein sequence ID" value="MBW9110667.1"/>
    <property type="molecule type" value="Genomic_DNA"/>
</dbReference>
<organism evidence="3 4">
    <name type="scientific">Microbacterium ureisolvens</name>
    <dbReference type="NCBI Taxonomy" id="2781186"/>
    <lineage>
        <taxon>Bacteria</taxon>
        <taxon>Bacillati</taxon>
        <taxon>Actinomycetota</taxon>
        <taxon>Actinomycetes</taxon>
        <taxon>Micrococcales</taxon>
        <taxon>Microbacteriaceae</taxon>
        <taxon>Microbacterium</taxon>
    </lineage>
</organism>
<proteinExistence type="predicted"/>
<name>A0ABS7HZ44_9MICO</name>
<dbReference type="InterPro" id="IPR047650">
    <property type="entry name" value="Transpos_IS110"/>
</dbReference>
<dbReference type="PANTHER" id="PTHR33055">
    <property type="entry name" value="TRANSPOSASE FOR INSERTION SEQUENCE ELEMENT IS1111A"/>
    <property type="match status" value="1"/>
</dbReference>
<dbReference type="Pfam" id="PF01548">
    <property type="entry name" value="DEDD_Tnp_IS110"/>
    <property type="match status" value="1"/>
</dbReference>
<reference evidence="3 4" key="1">
    <citation type="journal article" date="2021" name="MBio">
        <title>Poor Competitiveness of Bradyrhizobium in Pigeon Pea Root Colonization in Indian Soils.</title>
        <authorList>
            <person name="Chalasani D."/>
            <person name="Basu A."/>
            <person name="Pullabhotla S.V.S.R.N."/>
            <person name="Jorrin B."/>
            <person name="Neal A.L."/>
            <person name="Poole P.S."/>
            <person name="Podile A.R."/>
            <person name="Tkacz A."/>
        </authorList>
    </citation>
    <scope>NUCLEOTIDE SEQUENCE [LARGE SCALE GENOMIC DNA]</scope>
    <source>
        <strain evidence="3 4">HU12</strain>
    </source>
</reference>
<feature type="domain" description="Transposase IS116/IS110/IS902 C-terminal" evidence="2">
    <location>
        <begin position="236"/>
        <end position="317"/>
    </location>
</feature>
<sequence length="369" mass="39936">MTIVAHSHPFVIGVDTHAKTHTYAVVQTTSGQLLGTEEFPTTPQGIARAMSWSGRLTGGDAATLWAIEGIATYGARLARAAAESGYAVVEAPRMNAKTRHGVGKSDPLDARAIATAVLPVEEDRLCRPRADDGTRQALRVLVAARDQMAAEKTMNINALIALLRANELGIDARKPLIMDQIGQVSRWHHRTEPLALATARHEAIRLAHRILDLHHALGENYARLTELITASPAAPLLEETGVGAYTAAVILTAWSHPGRVRNEAAFASLAGVNPIPASSGNTTRHRLNRGGDRRLNRALHFVAITRMSRDPATKAYVAKRVGEGRTRSEIRRCIKRYVARHLYRTLNVLYDDALGTAHASDSALAPTIG</sequence>
<dbReference type="RefSeq" id="WP_220339870.1">
    <property type="nucleotide sequence ID" value="NZ_JAEUAX010000006.1"/>
</dbReference>
<protein>
    <submittedName>
        <fullName evidence="3">IS110 family transposase</fullName>
    </submittedName>
</protein>
<accession>A0ABS7HZ44</accession>
<dbReference type="NCBIfam" id="NF033542">
    <property type="entry name" value="transpos_IS110"/>
    <property type="match status" value="1"/>
</dbReference>
<evidence type="ECO:0000259" key="1">
    <source>
        <dbReference type="Pfam" id="PF01548"/>
    </source>
</evidence>
<dbReference type="InterPro" id="IPR002525">
    <property type="entry name" value="Transp_IS110-like_N"/>
</dbReference>
<feature type="domain" description="Transposase IS110-like N-terminal" evidence="1">
    <location>
        <begin position="12"/>
        <end position="164"/>
    </location>
</feature>
<dbReference type="PANTHER" id="PTHR33055:SF16">
    <property type="entry name" value="TRANSPOSASE FOR INSERTION SEQUENCE ELEMENT IS1547"/>
    <property type="match status" value="1"/>
</dbReference>
<dbReference type="Proteomes" id="UP000777440">
    <property type="component" value="Unassembled WGS sequence"/>
</dbReference>